<reference evidence="1 2" key="2">
    <citation type="journal article" date="2022" name="Mol. Ecol. Resour.">
        <title>The genomes of chicory, endive, great burdock and yacon provide insights into Asteraceae paleo-polyploidization history and plant inulin production.</title>
        <authorList>
            <person name="Fan W."/>
            <person name="Wang S."/>
            <person name="Wang H."/>
            <person name="Wang A."/>
            <person name="Jiang F."/>
            <person name="Liu H."/>
            <person name="Zhao H."/>
            <person name="Xu D."/>
            <person name="Zhang Y."/>
        </authorList>
    </citation>
    <scope>NUCLEOTIDE SEQUENCE [LARGE SCALE GENOMIC DNA]</scope>
    <source>
        <strain evidence="2">cv. Niubang</strain>
    </source>
</reference>
<dbReference type="Proteomes" id="UP001055879">
    <property type="component" value="Linkage Group LG12"/>
</dbReference>
<keyword evidence="2" id="KW-1185">Reference proteome</keyword>
<reference evidence="2" key="1">
    <citation type="journal article" date="2022" name="Mol. Ecol. Resour.">
        <title>The genomes of chicory, endive, great burdock and yacon provide insights into Asteraceae palaeo-polyploidization history and plant inulin production.</title>
        <authorList>
            <person name="Fan W."/>
            <person name="Wang S."/>
            <person name="Wang H."/>
            <person name="Wang A."/>
            <person name="Jiang F."/>
            <person name="Liu H."/>
            <person name="Zhao H."/>
            <person name="Xu D."/>
            <person name="Zhang Y."/>
        </authorList>
    </citation>
    <scope>NUCLEOTIDE SEQUENCE [LARGE SCALE GENOMIC DNA]</scope>
    <source>
        <strain evidence="2">cv. Niubang</strain>
    </source>
</reference>
<dbReference type="EMBL" id="CM042058">
    <property type="protein sequence ID" value="KAI3685417.1"/>
    <property type="molecule type" value="Genomic_DNA"/>
</dbReference>
<gene>
    <name evidence="1" type="ORF">L6452_34659</name>
</gene>
<organism evidence="1 2">
    <name type="scientific">Arctium lappa</name>
    <name type="common">Greater burdock</name>
    <name type="synonym">Lappa major</name>
    <dbReference type="NCBI Taxonomy" id="4217"/>
    <lineage>
        <taxon>Eukaryota</taxon>
        <taxon>Viridiplantae</taxon>
        <taxon>Streptophyta</taxon>
        <taxon>Embryophyta</taxon>
        <taxon>Tracheophyta</taxon>
        <taxon>Spermatophyta</taxon>
        <taxon>Magnoliopsida</taxon>
        <taxon>eudicotyledons</taxon>
        <taxon>Gunneridae</taxon>
        <taxon>Pentapetalae</taxon>
        <taxon>asterids</taxon>
        <taxon>campanulids</taxon>
        <taxon>Asterales</taxon>
        <taxon>Asteraceae</taxon>
        <taxon>Carduoideae</taxon>
        <taxon>Cardueae</taxon>
        <taxon>Arctiinae</taxon>
        <taxon>Arctium</taxon>
    </lineage>
</organism>
<comment type="caution">
    <text evidence="1">The sequence shown here is derived from an EMBL/GenBank/DDBJ whole genome shotgun (WGS) entry which is preliminary data.</text>
</comment>
<sequence length="127" mass="14600">MMSMVRNSKASNLRETIEEAQFMEEVYAKGKSEKAVVVGDKRKWVNNSIPPKRTRPFVGNRNFNSYQEARWCQKCLIKHHGNCNPTPQSCSKCGKYDHATKDYPIKGLICFECKAPGHMKRDCSKIK</sequence>
<name>A0ACB8YI61_ARCLA</name>
<accession>A0ACB8YI61</accession>
<proteinExistence type="predicted"/>
<evidence type="ECO:0000313" key="1">
    <source>
        <dbReference type="EMBL" id="KAI3685417.1"/>
    </source>
</evidence>
<evidence type="ECO:0000313" key="2">
    <source>
        <dbReference type="Proteomes" id="UP001055879"/>
    </source>
</evidence>
<protein>
    <submittedName>
        <fullName evidence="1">Uncharacterized protein</fullName>
    </submittedName>
</protein>